<dbReference type="Gene3D" id="2.40.30.10">
    <property type="entry name" value="Translation factors"/>
    <property type="match status" value="1"/>
</dbReference>
<keyword evidence="5 9" id="KW-0067">ATP-binding</keyword>
<dbReference type="HAMAP" id="MF_00144">
    <property type="entry name" value="tRNA_thiouridyl_MnmA"/>
    <property type="match status" value="1"/>
</dbReference>
<dbReference type="Pfam" id="PF20258">
    <property type="entry name" value="tRNA_Me_trans_C"/>
    <property type="match status" value="1"/>
</dbReference>
<dbReference type="InterPro" id="IPR046884">
    <property type="entry name" value="MnmA-like_central"/>
</dbReference>
<dbReference type="AlphaFoldDB" id="A0A1M6JZ90"/>
<evidence type="ECO:0000256" key="3">
    <source>
        <dbReference type="ARBA" id="ARBA00022694"/>
    </source>
</evidence>
<comment type="subcellular location">
    <subcellularLocation>
        <location evidence="9">Cytoplasm</location>
    </subcellularLocation>
</comment>
<feature type="domain" description="tRNA-specific 2-thiouridylase MnmA-like C-terminal" evidence="10">
    <location>
        <begin position="282"/>
        <end position="357"/>
    </location>
</feature>
<dbReference type="GO" id="GO:0103016">
    <property type="term" value="F:tRNA-uridine 2-sulfurtransferase activity"/>
    <property type="evidence" value="ECO:0007669"/>
    <property type="project" value="UniProtKB-EC"/>
</dbReference>
<dbReference type="Proteomes" id="UP000324781">
    <property type="component" value="Unassembled WGS sequence"/>
</dbReference>
<evidence type="ECO:0000313" key="12">
    <source>
        <dbReference type="EMBL" id="SHJ52026.1"/>
    </source>
</evidence>
<comment type="function">
    <text evidence="9">Catalyzes the 2-thiolation of uridine at the wobble position (U34) of tRNA, leading to the formation of s(2)U34.</text>
</comment>
<dbReference type="Gene3D" id="2.30.30.280">
    <property type="entry name" value="Adenine nucleotide alpha hydrolases-like domains"/>
    <property type="match status" value="1"/>
</dbReference>
<comment type="caution">
    <text evidence="9">Lacks conserved residue(s) required for the propagation of feature annotation.</text>
</comment>
<name>A0A1M6JZ90_9FIRM</name>
<dbReference type="PANTHER" id="PTHR11933">
    <property type="entry name" value="TRNA 5-METHYLAMINOMETHYL-2-THIOURIDYLATE -METHYLTRANSFERASE"/>
    <property type="match status" value="1"/>
</dbReference>
<dbReference type="GO" id="GO:0000049">
    <property type="term" value="F:tRNA binding"/>
    <property type="evidence" value="ECO:0007669"/>
    <property type="project" value="UniProtKB-KW"/>
</dbReference>
<keyword evidence="2 9" id="KW-0808">Transferase</keyword>
<feature type="domain" description="tRNA-specific 2-thiouridylase MnmA-like central" evidence="11">
    <location>
        <begin position="211"/>
        <end position="274"/>
    </location>
</feature>
<dbReference type="RefSeq" id="WP_149679597.1">
    <property type="nucleotide sequence ID" value="NZ_FQZP01000065.1"/>
</dbReference>
<evidence type="ECO:0000256" key="2">
    <source>
        <dbReference type="ARBA" id="ARBA00022679"/>
    </source>
</evidence>
<dbReference type="EC" id="2.8.1.13" evidence="9"/>
<protein>
    <recommendedName>
        <fullName evidence="9">tRNA-specific 2-thiouridylase MnmA</fullName>
        <ecNumber evidence="9">2.8.1.13</ecNumber>
    </recommendedName>
</protein>
<keyword evidence="6 9" id="KW-0694">RNA-binding</keyword>
<evidence type="ECO:0000313" key="13">
    <source>
        <dbReference type="Proteomes" id="UP000324781"/>
    </source>
</evidence>
<dbReference type="EMBL" id="FQZP01000065">
    <property type="protein sequence ID" value="SHJ52026.1"/>
    <property type="molecule type" value="Genomic_DNA"/>
</dbReference>
<dbReference type="GO" id="GO:0032259">
    <property type="term" value="P:methylation"/>
    <property type="evidence" value="ECO:0007669"/>
    <property type="project" value="UniProtKB-KW"/>
</dbReference>
<dbReference type="NCBIfam" id="TIGR00420">
    <property type="entry name" value="trmU"/>
    <property type="match status" value="1"/>
</dbReference>
<gene>
    <name evidence="9" type="primary">mnmA</name>
    <name evidence="12" type="ORF">SAMN05444373_10655</name>
</gene>
<dbReference type="SUPFAM" id="SSF52402">
    <property type="entry name" value="Adenine nucleotide alpha hydrolases-like"/>
    <property type="match status" value="1"/>
</dbReference>
<feature type="site" description="Interaction with tRNA" evidence="9">
    <location>
        <position position="129"/>
    </location>
</feature>
<dbReference type="FunFam" id="3.40.50.620:FF:000115">
    <property type="entry name" value="tRNA-specific 2-thiouridylase MnmA"/>
    <property type="match status" value="1"/>
</dbReference>
<dbReference type="GO" id="GO:0008168">
    <property type="term" value="F:methyltransferase activity"/>
    <property type="evidence" value="ECO:0007669"/>
    <property type="project" value="UniProtKB-KW"/>
</dbReference>
<keyword evidence="4 9" id="KW-0547">Nucleotide-binding</keyword>
<feature type="binding site" evidence="9">
    <location>
        <position position="128"/>
    </location>
    <ligand>
        <name>ATP</name>
        <dbReference type="ChEBI" id="CHEBI:30616"/>
    </ligand>
</feature>
<dbReference type="Pfam" id="PF03054">
    <property type="entry name" value="tRNA_Me_trans"/>
    <property type="match status" value="1"/>
</dbReference>
<reference evidence="12 13" key="1">
    <citation type="submission" date="2016-11" db="EMBL/GenBank/DDBJ databases">
        <authorList>
            <person name="Varghese N."/>
            <person name="Submissions S."/>
        </authorList>
    </citation>
    <scope>NUCLEOTIDE SEQUENCE [LARGE SCALE GENOMIC DNA]</scope>
    <source>
        <strain evidence="12 13">DSM 19027</strain>
    </source>
</reference>
<comment type="similarity">
    <text evidence="9">Belongs to the MnmA/TRMU family.</text>
</comment>
<evidence type="ECO:0000256" key="8">
    <source>
        <dbReference type="ARBA" id="ARBA00051542"/>
    </source>
</evidence>
<dbReference type="OrthoDB" id="9800696at2"/>
<feature type="binding site" evidence="9">
    <location>
        <position position="35"/>
    </location>
    <ligand>
        <name>ATP</name>
        <dbReference type="ChEBI" id="CHEBI:30616"/>
    </ligand>
</feature>
<feature type="region of interest" description="Interaction with tRNA" evidence="9">
    <location>
        <begin position="152"/>
        <end position="154"/>
    </location>
</feature>
<evidence type="ECO:0000256" key="4">
    <source>
        <dbReference type="ARBA" id="ARBA00022741"/>
    </source>
</evidence>
<evidence type="ECO:0000259" key="10">
    <source>
        <dbReference type="Pfam" id="PF20258"/>
    </source>
</evidence>
<proteinExistence type="inferred from homology"/>
<dbReference type="PANTHER" id="PTHR11933:SF5">
    <property type="entry name" value="MITOCHONDRIAL TRNA-SPECIFIC 2-THIOURIDYLASE 1"/>
    <property type="match status" value="1"/>
</dbReference>
<dbReference type="InterPro" id="IPR014729">
    <property type="entry name" value="Rossmann-like_a/b/a_fold"/>
</dbReference>
<comment type="catalytic activity">
    <reaction evidence="8 9">
        <text>S-sulfanyl-L-cysteinyl-[protein] + uridine(34) in tRNA + AH2 + ATP = 2-thiouridine(34) in tRNA + L-cysteinyl-[protein] + A + AMP + diphosphate + H(+)</text>
        <dbReference type="Rhea" id="RHEA:47032"/>
        <dbReference type="Rhea" id="RHEA-COMP:10131"/>
        <dbReference type="Rhea" id="RHEA-COMP:11726"/>
        <dbReference type="Rhea" id="RHEA-COMP:11727"/>
        <dbReference type="Rhea" id="RHEA-COMP:11728"/>
        <dbReference type="ChEBI" id="CHEBI:13193"/>
        <dbReference type="ChEBI" id="CHEBI:15378"/>
        <dbReference type="ChEBI" id="CHEBI:17499"/>
        <dbReference type="ChEBI" id="CHEBI:29950"/>
        <dbReference type="ChEBI" id="CHEBI:30616"/>
        <dbReference type="ChEBI" id="CHEBI:33019"/>
        <dbReference type="ChEBI" id="CHEBI:61963"/>
        <dbReference type="ChEBI" id="CHEBI:65315"/>
        <dbReference type="ChEBI" id="CHEBI:87170"/>
        <dbReference type="ChEBI" id="CHEBI:456215"/>
        <dbReference type="EC" id="2.8.1.13"/>
    </reaction>
</comment>
<keyword evidence="1 9" id="KW-0820">tRNA-binding</keyword>
<feature type="binding site" evidence="9">
    <location>
        <begin position="9"/>
        <end position="16"/>
    </location>
    <ligand>
        <name>ATP</name>
        <dbReference type="ChEBI" id="CHEBI:30616"/>
    </ligand>
</feature>
<evidence type="ECO:0000259" key="11">
    <source>
        <dbReference type="Pfam" id="PF20259"/>
    </source>
</evidence>
<feature type="active site" description="Cysteine persulfide intermediate" evidence="9">
    <location>
        <position position="202"/>
    </location>
</feature>
<dbReference type="GO" id="GO:0005524">
    <property type="term" value="F:ATP binding"/>
    <property type="evidence" value="ECO:0007669"/>
    <property type="project" value="UniProtKB-KW"/>
</dbReference>
<feature type="region of interest" description="Interaction with tRNA" evidence="9">
    <location>
        <begin position="308"/>
        <end position="309"/>
    </location>
</feature>
<feature type="site" description="Interaction with tRNA" evidence="9">
    <location>
        <position position="341"/>
    </location>
</feature>
<keyword evidence="12" id="KW-0489">Methyltransferase</keyword>
<accession>A0A1M6JZ90</accession>
<sequence length="364" mass="41097">MSKGKVLVGMSGGVDSSTAAAILKDEGYEVYGATLKLWDAPADAEVSARTCCSLEDVEDARATAFRMGIPFYVLNMKSLFEEKVVQYFVDSYLNGETPNPCIACNQHIKFEAMLAKALQLEMDYIATGHYARVEKDEGTGRYLLKKGVDHTKDQSYVLYMLRQDQLSRLLLPLGKYTKKQVREIAREKGFVNSSKPDSQDICFVRSGHYSDFIRDYTRKEIPDGVFVDETGKVLGRSKGIFEYTIGQRKGLGISANSRLYVIDKNVERNEIVLGPKEKALVKRFYADQINYIALERPEGNLRVWAKTRYSQKEAEAILHPLENDQVMVEYVEPQPFVSPGQSVVFYDGDVVVGGGIIRRFELNR</sequence>
<keyword evidence="7" id="KW-1015">Disulfide bond</keyword>
<dbReference type="InterPro" id="IPR004506">
    <property type="entry name" value="MnmA-like"/>
</dbReference>
<keyword evidence="13" id="KW-1185">Reference proteome</keyword>
<dbReference type="Gene3D" id="3.40.50.620">
    <property type="entry name" value="HUPs"/>
    <property type="match status" value="1"/>
</dbReference>
<keyword evidence="9" id="KW-0963">Cytoplasm</keyword>
<dbReference type="CDD" id="cd01998">
    <property type="entry name" value="MnmA_TRMU-like"/>
    <property type="match status" value="1"/>
</dbReference>
<evidence type="ECO:0000256" key="9">
    <source>
        <dbReference type="HAMAP-Rule" id="MF_00144"/>
    </source>
</evidence>
<evidence type="ECO:0000256" key="1">
    <source>
        <dbReference type="ARBA" id="ARBA00022555"/>
    </source>
</evidence>
<dbReference type="GO" id="GO:0005737">
    <property type="term" value="C:cytoplasm"/>
    <property type="evidence" value="ECO:0007669"/>
    <property type="project" value="UniProtKB-SubCell"/>
</dbReference>
<dbReference type="InterPro" id="IPR023382">
    <property type="entry name" value="MnmA-like_central_sf"/>
</dbReference>
<keyword evidence="3 9" id="KW-0819">tRNA processing</keyword>
<feature type="active site" description="Nucleophile" evidence="9">
    <location>
        <position position="104"/>
    </location>
</feature>
<dbReference type="InterPro" id="IPR046885">
    <property type="entry name" value="MnmA-like_C"/>
</dbReference>
<dbReference type="Pfam" id="PF20259">
    <property type="entry name" value="tRNA_Me_trans_M"/>
    <property type="match status" value="1"/>
</dbReference>
<dbReference type="NCBIfam" id="NF001138">
    <property type="entry name" value="PRK00143.1"/>
    <property type="match status" value="1"/>
</dbReference>
<evidence type="ECO:0000256" key="5">
    <source>
        <dbReference type="ARBA" id="ARBA00022840"/>
    </source>
</evidence>
<dbReference type="GO" id="GO:0002143">
    <property type="term" value="P:tRNA wobble position uridine thiolation"/>
    <property type="evidence" value="ECO:0007669"/>
    <property type="project" value="TreeGrafter"/>
</dbReference>
<evidence type="ECO:0000256" key="7">
    <source>
        <dbReference type="ARBA" id="ARBA00023157"/>
    </source>
</evidence>
<evidence type="ECO:0000256" key="6">
    <source>
        <dbReference type="ARBA" id="ARBA00022884"/>
    </source>
</evidence>
<organism evidence="12 13">
    <name type="scientific">Thermoclostridium caenicola</name>
    <dbReference type="NCBI Taxonomy" id="659425"/>
    <lineage>
        <taxon>Bacteria</taxon>
        <taxon>Bacillati</taxon>
        <taxon>Bacillota</taxon>
        <taxon>Clostridia</taxon>
        <taxon>Eubacteriales</taxon>
        <taxon>Oscillospiraceae</taxon>
        <taxon>Thermoclostridium</taxon>
    </lineage>
</organism>